<evidence type="ECO:0000256" key="1">
    <source>
        <dbReference type="ARBA" id="ARBA00004651"/>
    </source>
</evidence>
<dbReference type="PANTHER" id="PTHR22683:SF1">
    <property type="entry name" value="TYPE VII SECRETION SYSTEM PROTEIN ESSC"/>
    <property type="match status" value="1"/>
</dbReference>
<feature type="binding site" evidence="9">
    <location>
        <begin position="468"/>
        <end position="475"/>
    </location>
    <ligand>
        <name>ATP</name>
        <dbReference type="ChEBI" id="CHEBI:30616"/>
    </ligand>
</feature>
<dbReference type="EMBL" id="JAMTCK010000025">
    <property type="protein sequence ID" value="MCP2170157.1"/>
    <property type="molecule type" value="Genomic_DNA"/>
</dbReference>
<evidence type="ECO:0000256" key="10">
    <source>
        <dbReference type="SAM" id="Phobius"/>
    </source>
</evidence>
<dbReference type="InterPro" id="IPR050206">
    <property type="entry name" value="FtsK/SpoIIIE/SftA"/>
</dbReference>
<dbReference type="NCBIfam" id="TIGR03925">
    <property type="entry name" value="T7SS_EccC_b"/>
    <property type="match status" value="1"/>
</dbReference>
<keyword evidence="6 9" id="KW-0067">ATP-binding</keyword>
<evidence type="ECO:0000256" key="2">
    <source>
        <dbReference type="ARBA" id="ARBA00022475"/>
    </source>
</evidence>
<feature type="transmembrane region" description="Helical" evidence="10">
    <location>
        <begin position="24"/>
        <end position="45"/>
    </location>
</feature>
<keyword evidence="8 10" id="KW-0472">Membrane</keyword>
<feature type="domain" description="FtsK" evidence="11">
    <location>
        <begin position="445"/>
        <end position="645"/>
    </location>
</feature>
<keyword evidence="2" id="KW-1003">Cell membrane</keyword>
<dbReference type="PROSITE" id="PS50901">
    <property type="entry name" value="FTSK"/>
    <property type="match status" value="3"/>
</dbReference>
<feature type="binding site" evidence="9">
    <location>
        <begin position="1109"/>
        <end position="1116"/>
    </location>
    <ligand>
        <name>ATP</name>
        <dbReference type="ChEBI" id="CHEBI:30616"/>
    </ligand>
</feature>
<dbReference type="Pfam" id="PF01580">
    <property type="entry name" value="FtsK_SpoIIIE"/>
    <property type="match status" value="2"/>
</dbReference>
<dbReference type="GO" id="GO:0005886">
    <property type="term" value="C:plasma membrane"/>
    <property type="evidence" value="ECO:0007669"/>
    <property type="project" value="UniProtKB-SubCell"/>
</dbReference>
<evidence type="ECO:0000256" key="9">
    <source>
        <dbReference type="PROSITE-ProRule" id="PRU00289"/>
    </source>
</evidence>
<evidence type="ECO:0000256" key="7">
    <source>
        <dbReference type="ARBA" id="ARBA00022989"/>
    </source>
</evidence>
<dbReference type="SUPFAM" id="SSF52540">
    <property type="entry name" value="P-loop containing nucleoside triphosphate hydrolases"/>
    <property type="match status" value="3"/>
</dbReference>
<dbReference type="GO" id="GO:0005524">
    <property type="term" value="F:ATP binding"/>
    <property type="evidence" value="ECO:0007669"/>
    <property type="project" value="UniProtKB-UniRule"/>
</dbReference>
<dbReference type="InterPro" id="IPR003593">
    <property type="entry name" value="AAA+_ATPase"/>
</dbReference>
<dbReference type="PANTHER" id="PTHR22683">
    <property type="entry name" value="SPORULATION PROTEIN RELATED"/>
    <property type="match status" value="1"/>
</dbReference>
<evidence type="ECO:0000256" key="5">
    <source>
        <dbReference type="ARBA" id="ARBA00022741"/>
    </source>
</evidence>
<keyword evidence="13" id="KW-1185">Reference proteome</keyword>
<dbReference type="SMART" id="SM00382">
    <property type="entry name" value="AAA"/>
    <property type="match status" value="3"/>
</dbReference>
<dbReference type="GO" id="GO:0003677">
    <property type="term" value="F:DNA binding"/>
    <property type="evidence" value="ECO:0007669"/>
    <property type="project" value="InterPro"/>
</dbReference>
<accession>A0AAE3GME3</accession>
<comment type="caution">
    <text evidence="12">The sequence shown here is derived from an EMBL/GenBank/DDBJ whole genome shotgun (WGS) entry which is preliminary data.</text>
</comment>
<evidence type="ECO:0000259" key="11">
    <source>
        <dbReference type="PROSITE" id="PS50901"/>
    </source>
</evidence>
<feature type="domain" description="FtsK" evidence="11">
    <location>
        <begin position="1092"/>
        <end position="1277"/>
    </location>
</feature>
<evidence type="ECO:0000313" key="13">
    <source>
        <dbReference type="Proteomes" id="UP001206128"/>
    </source>
</evidence>
<dbReference type="InterPro" id="IPR023837">
    <property type="entry name" value="EccCb-like_Actinobacteria"/>
</dbReference>
<reference evidence="12" key="1">
    <citation type="submission" date="2022-06" db="EMBL/GenBank/DDBJ databases">
        <title>Genomic Encyclopedia of Archaeal and Bacterial Type Strains, Phase II (KMG-II): from individual species to whole genera.</title>
        <authorList>
            <person name="Goeker M."/>
        </authorList>
    </citation>
    <scope>NUCLEOTIDE SEQUENCE</scope>
    <source>
        <strain evidence="12">DSM 43935</strain>
    </source>
</reference>
<comment type="subcellular location">
    <subcellularLocation>
        <location evidence="1">Cell membrane</location>
        <topology evidence="1">Multi-pass membrane protein</topology>
    </subcellularLocation>
</comment>
<evidence type="ECO:0000256" key="3">
    <source>
        <dbReference type="ARBA" id="ARBA00022692"/>
    </source>
</evidence>
<keyword evidence="7 10" id="KW-1133">Transmembrane helix</keyword>
<keyword evidence="3 10" id="KW-0812">Transmembrane</keyword>
<evidence type="ECO:0000256" key="6">
    <source>
        <dbReference type="ARBA" id="ARBA00022840"/>
    </source>
</evidence>
<protein>
    <submittedName>
        <fullName evidence="12">DNA segregation ATPase FtsK/SpoIIIE, S-DNA-T family</fullName>
    </submittedName>
</protein>
<evidence type="ECO:0000256" key="8">
    <source>
        <dbReference type="ARBA" id="ARBA00023136"/>
    </source>
</evidence>
<keyword evidence="5 9" id="KW-0547">Nucleotide-binding</keyword>
<feature type="transmembrane region" description="Helical" evidence="10">
    <location>
        <begin position="52"/>
        <end position="73"/>
    </location>
</feature>
<dbReference type="InterPro" id="IPR027417">
    <property type="entry name" value="P-loop_NTPase"/>
</dbReference>
<proteinExistence type="predicted"/>
<dbReference type="InterPro" id="IPR002543">
    <property type="entry name" value="FtsK_dom"/>
</dbReference>
<sequence length="1313" mass="140960">MLPPEGEIVLESPPTLARGGGNGMLHLLVMAPMMLGMGAMSFVYIGRSGGPMTYIFGGLFVLVMVGMVVMSLAGGRQASRKRINEERRDYQRYLAGLRKQVHETADRQRLVLESGQPDPTELWTFAGSQRLWERRRSDPTFGQLRVGRGTHELATPLSPPRTVPLEDLDPVSSTSLRHFIRTYRTVPDLPVAISLRAFSRVVVSGSRERVLDLVRALLAQAATLQAPADLRIALCLASDRRADWEWLKWLPHTHHPDDTDPVGPVRLVAGDLDALTDLLGAELGERPAFTRQPGMGFDVAHVLVVVDGGRTAGGSRLMAETGMHGVTVLELTEVPLDTPGEHTLSLHVSAERMGMRVGWDSDSGTFRPLGVPDRLTEAEAEALARALSPFHLGTVAARQTPLAHTLALATLLGLADPRDVDPAVSWQPRPPRERLRVPLGVDPQGRPVELDLKESAEGGMGPHGLVIGATGSGKSELLRTLVTGLAVTHSSEAVNLALIDFKGGATFAGMTDLPHTCAVITNLSEDLALVDRMADAINGELVRRQELLRAAGNYASVRDYTKAREAGADLAPLPALLVIIDEFSELLSSRPEFIDLFVMIGRLGRSLAVHLLLASQRLEEGRLRGLEAHLSYRIGLRTFSAAESRAVLGVPDAYHLPAVPGSAYLKSDTDTLVRLKAAYVSGELPARPTGAVPVATPGRQVLPFTLAPVPAPALPPAPVLPDTTGQEDTGETIMGAMLSRLAGKGPSAHQIWLPPLDEPPTLDALLPPLGVDPVRGLCPLGWSGNGRLAVPVAIVDKPFEQCRDQLWLDLSGAAGNVLVLGAPQSGKSTLLRGLIAALALTHTPAEAQFFLLDMGGGALGPVSGLPHVSGYAVRRDAERCRRVVAEVVTLLAWREQFFAEHGIDSVATFRQRRAEITGGPDGRVFGDVFLVVDDWATVREEFEQLAETVTRLATRGLGFGIHVVVSSTWWLNLPTPLRDSTGTKLELRLGDPTDSVIDRRVAVNVPANTPGRGITPDGLHMLTALPRVDGDTGATTLGAGTADLVARVTAAWPGEPAPQVRLLPRMVPLSTLDESGESSGHRIPLGIAESDLQPVALDFDSDPHFLAFADVECGKTALLRTIAHGITRRYTPDEARIIVVDYRRGLLGAVGEPHLLGYAGSEPVLADFIGQVADAMRERLPGPEITPEQLRNRDWWQGRELFLLIDDYELVAAPGKLTHPLGPLLEFLPHARDIGLHLVVTRGSGGAARALFDPVLQRMRELGSPGLVMSGDRDEGPLLGDVRPGPQPPGRGVLVRRRGAPSLIQVGWPGECG</sequence>
<keyword evidence="4" id="KW-0677">Repeat</keyword>
<dbReference type="Gene3D" id="3.40.50.300">
    <property type="entry name" value="P-loop containing nucleotide triphosphate hydrolases"/>
    <property type="match status" value="3"/>
</dbReference>
<feature type="domain" description="FtsK" evidence="11">
    <location>
        <begin position="803"/>
        <end position="996"/>
    </location>
</feature>
<evidence type="ECO:0000256" key="4">
    <source>
        <dbReference type="ARBA" id="ARBA00022737"/>
    </source>
</evidence>
<feature type="binding site" evidence="9">
    <location>
        <begin position="821"/>
        <end position="828"/>
    </location>
    <ligand>
        <name>ATP</name>
        <dbReference type="ChEBI" id="CHEBI:30616"/>
    </ligand>
</feature>
<gene>
    <name evidence="12" type="ORF">LX83_007048</name>
</gene>
<dbReference type="NCBIfam" id="TIGR03924">
    <property type="entry name" value="T7SS_EccC_a"/>
    <property type="match status" value="1"/>
</dbReference>
<organism evidence="12 13">
    <name type="scientific">Goodfellowiella coeruleoviolacea</name>
    <dbReference type="NCBI Taxonomy" id="334858"/>
    <lineage>
        <taxon>Bacteria</taxon>
        <taxon>Bacillati</taxon>
        <taxon>Actinomycetota</taxon>
        <taxon>Actinomycetes</taxon>
        <taxon>Pseudonocardiales</taxon>
        <taxon>Pseudonocardiaceae</taxon>
        <taxon>Goodfellowiella</taxon>
    </lineage>
</organism>
<evidence type="ECO:0000313" key="12">
    <source>
        <dbReference type="EMBL" id="MCP2170157.1"/>
    </source>
</evidence>
<name>A0AAE3GME3_9PSEU</name>
<dbReference type="Proteomes" id="UP001206128">
    <property type="component" value="Unassembled WGS sequence"/>
</dbReference>
<dbReference type="InterPro" id="IPR023836">
    <property type="entry name" value="EccCa-like_Actinobacteria"/>
</dbReference>